<reference evidence="11" key="1">
    <citation type="submission" date="2018-06" db="EMBL/GenBank/DDBJ databases">
        <title>Paenibacillus xerothermodurans sp. nov. an extremely dry heat resistant spore forming bacterium isolated from the soil of Cape Canaveral, Florida.</title>
        <authorList>
            <person name="Seuylemezian A."/>
            <person name="Kaur N."/>
            <person name="Patil P."/>
            <person name="Patil P."/>
            <person name="Mayilraj S."/>
            <person name="Vaishampayan P."/>
        </authorList>
    </citation>
    <scope>NUCLEOTIDE SEQUENCE [LARGE SCALE GENOMIC DNA]</scope>
    <source>
        <strain evidence="11">ATCC 27380</strain>
    </source>
</reference>
<dbReference type="EMBL" id="NHRJ02000011">
    <property type="protein sequence ID" value="PZE19918.1"/>
    <property type="molecule type" value="Genomic_DNA"/>
</dbReference>
<dbReference type="Gene3D" id="3.90.25.10">
    <property type="entry name" value="UDP-galactose 4-epimerase, domain 1"/>
    <property type="match status" value="1"/>
</dbReference>
<comment type="cofactor">
    <cofactor evidence="2 8">
        <name>NAD(+)</name>
        <dbReference type="ChEBI" id="CHEBI:57540"/>
    </cofactor>
</comment>
<evidence type="ECO:0000256" key="3">
    <source>
        <dbReference type="ARBA" id="ARBA00008178"/>
    </source>
</evidence>
<dbReference type="CDD" id="cd05246">
    <property type="entry name" value="dTDP_GD_SDR_e"/>
    <property type="match status" value="1"/>
</dbReference>
<organism evidence="11 12">
    <name type="scientific">Paenibacillus xerothermodurans</name>
    <dbReference type="NCBI Taxonomy" id="1977292"/>
    <lineage>
        <taxon>Bacteria</taxon>
        <taxon>Bacillati</taxon>
        <taxon>Bacillota</taxon>
        <taxon>Bacilli</taxon>
        <taxon>Bacillales</taxon>
        <taxon>Paenibacillaceae</taxon>
        <taxon>Paenibacillus</taxon>
    </lineage>
</organism>
<dbReference type="PANTHER" id="PTHR43000">
    <property type="entry name" value="DTDP-D-GLUCOSE 4,6-DEHYDRATASE-RELATED"/>
    <property type="match status" value="1"/>
</dbReference>
<name>A0A2W1NYK9_PAEXE</name>
<evidence type="ECO:0000313" key="11">
    <source>
        <dbReference type="EMBL" id="PZE19918.1"/>
    </source>
</evidence>
<dbReference type="FunFam" id="3.40.50.720:FF:000304">
    <property type="entry name" value="UDP-glucose 4,6-dehydratase"/>
    <property type="match status" value="1"/>
</dbReference>
<comment type="caution">
    <text evidence="11">The sequence shown here is derived from an EMBL/GenBank/DDBJ whole genome shotgun (WGS) entry which is preliminary data.</text>
</comment>
<evidence type="ECO:0000256" key="6">
    <source>
        <dbReference type="ARBA" id="ARBA00023027"/>
    </source>
</evidence>
<evidence type="ECO:0000256" key="2">
    <source>
        <dbReference type="ARBA" id="ARBA00001911"/>
    </source>
</evidence>
<accession>A0A2W1NYK9</accession>
<dbReference type="EC" id="4.2.1.46" evidence="4 8"/>
<dbReference type="GO" id="GO:0008460">
    <property type="term" value="F:dTDP-glucose 4,6-dehydratase activity"/>
    <property type="evidence" value="ECO:0007669"/>
    <property type="project" value="UniProtKB-EC"/>
</dbReference>
<evidence type="ECO:0000256" key="9">
    <source>
        <dbReference type="SAM" id="MobiDB-lite"/>
    </source>
</evidence>
<dbReference type="SUPFAM" id="SSF51735">
    <property type="entry name" value="NAD(P)-binding Rossmann-fold domains"/>
    <property type="match status" value="1"/>
</dbReference>
<feature type="compositionally biased region" description="Low complexity" evidence="9">
    <location>
        <begin position="368"/>
        <end position="380"/>
    </location>
</feature>
<keyword evidence="7 8" id="KW-0456">Lyase</keyword>
<feature type="region of interest" description="Disordered" evidence="9">
    <location>
        <begin position="359"/>
        <end position="402"/>
    </location>
</feature>
<keyword evidence="12" id="KW-1185">Reference proteome</keyword>
<comment type="catalytic activity">
    <reaction evidence="1 8">
        <text>dTDP-alpha-D-glucose = dTDP-4-dehydro-6-deoxy-alpha-D-glucose + H2O</text>
        <dbReference type="Rhea" id="RHEA:17221"/>
        <dbReference type="ChEBI" id="CHEBI:15377"/>
        <dbReference type="ChEBI" id="CHEBI:57477"/>
        <dbReference type="ChEBI" id="CHEBI:57649"/>
        <dbReference type="EC" id="4.2.1.46"/>
    </reaction>
</comment>
<evidence type="ECO:0000313" key="12">
    <source>
        <dbReference type="Proteomes" id="UP000214746"/>
    </source>
</evidence>
<gene>
    <name evidence="11" type="primary">rfbB</name>
    <name evidence="11" type="ORF">CBW46_015535</name>
</gene>
<dbReference type="AlphaFoldDB" id="A0A2W1NYK9"/>
<proteinExistence type="inferred from homology"/>
<evidence type="ECO:0000259" key="10">
    <source>
        <dbReference type="Pfam" id="PF16363"/>
    </source>
</evidence>
<sequence>MSGRTLLVTGGMGFIGSNFVRYWLERRPQDRVINLDALTYAGNTDNAAGLPDSANYHFVRGDITDQQQLKQLFTQELIHTVVNFAAESHVDRSIGDPGIFVRTNVLGTQCLLDQARVHGVMRFVHISTDEVYGTLGQEGKFTESTPLAPNSPYSASKAGSDLVARAYYETFGLPVIITRCSNNYGPYQYPEKLIPAVITRALQDEPVPVYGNGLNVRDWLHVEDHCSAIEAVIERGVPGEVYNIGGGNEQTNLQMVRRILAELGKPETVIQFVADRPGHDLRYAIDARKIERELGWQPSYQLAEGIRRTVEWYVSHRAWWNKSLVTQPQLGRPATGTASGAPNMPHNTSAVVDVQHAPATGQRQQPGSAHTASAPAMATADDILTRPAVSNRPIMMNGGDTP</sequence>
<dbReference type="InterPro" id="IPR036291">
    <property type="entry name" value="NAD(P)-bd_dom_sf"/>
</dbReference>
<protein>
    <recommendedName>
        <fullName evidence="5 8">dTDP-glucose 4,6-dehydratase</fullName>
        <ecNumber evidence="4 8">4.2.1.46</ecNumber>
    </recommendedName>
</protein>
<evidence type="ECO:0000256" key="5">
    <source>
        <dbReference type="ARBA" id="ARBA00016977"/>
    </source>
</evidence>
<keyword evidence="6" id="KW-0520">NAD</keyword>
<evidence type="ECO:0000256" key="1">
    <source>
        <dbReference type="ARBA" id="ARBA00001539"/>
    </source>
</evidence>
<dbReference type="Gene3D" id="3.40.50.720">
    <property type="entry name" value="NAD(P)-binding Rossmann-like Domain"/>
    <property type="match status" value="1"/>
</dbReference>
<comment type="similarity">
    <text evidence="3 8">Belongs to the NAD(P)-dependent epimerase/dehydratase family. dTDP-glucose dehydratase subfamily.</text>
</comment>
<evidence type="ECO:0000256" key="7">
    <source>
        <dbReference type="ARBA" id="ARBA00023239"/>
    </source>
</evidence>
<dbReference type="Proteomes" id="UP000214746">
    <property type="component" value="Unassembled WGS sequence"/>
</dbReference>
<evidence type="ECO:0000256" key="4">
    <source>
        <dbReference type="ARBA" id="ARBA00011990"/>
    </source>
</evidence>
<dbReference type="InterPro" id="IPR005888">
    <property type="entry name" value="dTDP_Gluc_deHydtase"/>
</dbReference>
<dbReference type="OrthoDB" id="9811743at2"/>
<dbReference type="NCBIfam" id="TIGR01181">
    <property type="entry name" value="dTDP_gluc_dehyt"/>
    <property type="match status" value="1"/>
</dbReference>
<dbReference type="Pfam" id="PF16363">
    <property type="entry name" value="GDP_Man_Dehyd"/>
    <property type="match status" value="1"/>
</dbReference>
<dbReference type="GO" id="GO:0009225">
    <property type="term" value="P:nucleotide-sugar metabolic process"/>
    <property type="evidence" value="ECO:0007669"/>
    <property type="project" value="InterPro"/>
</dbReference>
<dbReference type="InterPro" id="IPR016040">
    <property type="entry name" value="NAD(P)-bd_dom"/>
</dbReference>
<evidence type="ECO:0000256" key="8">
    <source>
        <dbReference type="RuleBase" id="RU004473"/>
    </source>
</evidence>
<feature type="domain" description="NAD(P)-binding" evidence="10">
    <location>
        <begin position="7"/>
        <end position="309"/>
    </location>
</feature>